<dbReference type="InParanoid" id="M1BXS0"/>
<protein>
    <submittedName>
        <fullName evidence="2">Uncharacterized protein</fullName>
    </submittedName>
</protein>
<feature type="compositionally biased region" description="Basic and acidic residues" evidence="1">
    <location>
        <begin position="1"/>
        <end position="15"/>
    </location>
</feature>
<dbReference type="Proteomes" id="UP000011115">
    <property type="component" value="Unassembled WGS sequence"/>
</dbReference>
<organism evidence="2 3">
    <name type="scientific">Solanum tuberosum</name>
    <name type="common">Potato</name>
    <dbReference type="NCBI Taxonomy" id="4113"/>
    <lineage>
        <taxon>Eukaryota</taxon>
        <taxon>Viridiplantae</taxon>
        <taxon>Streptophyta</taxon>
        <taxon>Embryophyta</taxon>
        <taxon>Tracheophyta</taxon>
        <taxon>Spermatophyta</taxon>
        <taxon>Magnoliopsida</taxon>
        <taxon>eudicotyledons</taxon>
        <taxon>Gunneridae</taxon>
        <taxon>Pentapetalae</taxon>
        <taxon>asterids</taxon>
        <taxon>lamiids</taxon>
        <taxon>Solanales</taxon>
        <taxon>Solanaceae</taxon>
        <taxon>Solanoideae</taxon>
        <taxon>Solaneae</taxon>
        <taxon>Solanum</taxon>
    </lineage>
</organism>
<dbReference type="PaxDb" id="4113-PGSC0003DMT400055347"/>
<accession>M1BXS0</accession>
<dbReference type="AlphaFoldDB" id="M1BXS0"/>
<dbReference type="HOGENOM" id="CLU_2946223_0_0_1"/>
<name>M1BXS0_SOLTU</name>
<keyword evidence="3" id="KW-1185">Reference proteome</keyword>
<reference evidence="2" key="2">
    <citation type="submission" date="2015-06" db="UniProtKB">
        <authorList>
            <consortium name="EnsemblPlants"/>
        </authorList>
    </citation>
    <scope>IDENTIFICATION</scope>
    <source>
        <strain evidence="2">DM1-3 516 R44</strain>
    </source>
</reference>
<sequence length="60" mass="7072">MEIQEHVSSERKKCPSFDNSSRYSYQSFLLLLVPLLRSLLSLTSRPLCIVSRDQEHLWPH</sequence>
<evidence type="ECO:0000313" key="2">
    <source>
        <dbReference type="EnsemblPlants" id="PGSC0003DMT400055347"/>
    </source>
</evidence>
<feature type="region of interest" description="Disordered" evidence="1">
    <location>
        <begin position="1"/>
        <end position="20"/>
    </location>
</feature>
<dbReference type="EnsemblPlants" id="PGSC0003DMT400055347">
    <property type="protein sequence ID" value="PGSC0003DMT400055347"/>
    <property type="gene ID" value="PGSC0003DMG400021487"/>
</dbReference>
<evidence type="ECO:0000313" key="3">
    <source>
        <dbReference type="Proteomes" id="UP000011115"/>
    </source>
</evidence>
<reference evidence="3" key="1">
    <citation type="journal article" date="2011" name="Nature">
        <title>Genome sequence and analysis of the tuber crop potato.</title>
        <authorList>
            <consortium name="The Potato Genome Sequencing Consortium"/>
        </authorList>
    </citation>
    <scope>NUCLEOTIDE SEQUENCE [LARGE SCALE GENOMIC DNA]</scope>
    <source>
        <strain evidence="3">cv. DM1-3 516 R44</strain>
    </source>
</reference>
<dbReference type="Gramene" id="PGSC0003DMT400055347">
    <property type="protein sequence ID" value="PGSC0003DMT400055347"/>
    <property type="gene ID" value="PGSC0003DMG400021487"/>
</dbReference>
<evidence type="ECO:0000256" key="1">
    <source>
        <dbReference type="SAM" id="MobiDB-lite"/>
    </source>
</evidence>
<proteinExistence type="predicted"/>